<organism evidence="1 2">
    <name type="scientific">Lithohypha guttulata</name>
    <dbReference type="NCBI Taxonomy" id="1690604"/>
    <lineage>
        <taxon>Eukaryota</taxon>
        <taxon>Fungi</taxon>
        <taxon>Dikarya</taxon>
        <taxon>Ascomycota</taxon>
        <taxon>Pezizomycotina</taxon>
        <taxon>Eurotiomycetes</taxon>
        <taxon>Chaetothyriomycetidae</taxon>
        <taxon>Chaetothyriales</taxon>
        <taxon>Trichomeriaceae</taxon>
        <taxon>Lithohypha</taxon>
    </lineage>
</organism>
<protein>
    <submittedName>
        <fullName evidence="1">Uncharacterized protein</fullName>
    </submittedName>
</protein>
<evidence type="ECO:0000313" key="1">
    <source>
        <dbReference type="EMBL" id="KAK5085081.1"/>
    </source>
</evidence>
<comment type="caution">
    <text evidence="1">The sequence shown here is derived from an EMBL/GenBank/DDBJ whole genome shotgun (WGS) entry which is preliminary data.</text>
</comment>
<sequence>MAAPFDLRTLLAGSQATINHDDNGDGAYQYLGGPYSLAMLTYFSSTIQQQCTGGFNGGAYMLQPSRIHVSKGNALALHDVFNWMHVSCGNARLYALSELVQNSIRYLLALGAARQLGVQLLEYEIHHTVFRLQTELLTTDQMAGIASDLDAFLKEIQDAVVGNIARCFTIGRLPDVKRYLGLATTFEKFHTDVASALQALKRHNWHPHASEAEAAWLRKEELNVGPGQAVPPVMGPMGPSGPVINQGLPIYQMPTVIQPPPQSVLTYCLTPSLGIPSMVPKTYLHGYGHGHPQSSQAPVHVYINGPGGNSHCPGNSYHAHHHRSHHVPDHAQSHCGAPIHPCPHTRHERCHALTCNRKTVSCSDLVTRAQASYPPMTNYRQPSSAMDTPRHEVPKAGETLRDRRSLGGGHYLYAFQDAYGRMRYVSKGPGFRFETYGAGAERQLKYGCGCWLDAPARRHFRDDGTAVGSSARYTCDSCIRRGNQYSRCC</sequence>
<proteinExistence type="predicted"/>
<accession>A0ABR0K3P4</accession>
<dbReference type="Proteomes" id="UP001345013">
    <property type="component" value="Unassembled WGS sequence"/>
</dbReference>
<name>A0ABR0K3P4_9EURO</name>
<reference evidence="1 2" key="1">
    <citation type="submission" date="2023-08" db="EMBL/GenBank/DDBJ databases">
        <title>Black Yeasts Isolated from many extreme environments.</title>
        <authorList>
            <person name="Coleine C."/>
            <person name="Stajich J.E."/>
            <person name="Selbmann L."/>
        </authorList>
    </citation>
    <scope>NUCLEOTIDE SEQUENCE [LARGE SCALE GENOMIC DNA]</scope>
    <source>
        <strain evidence="1 2">CCFEE 5885</strain>
    </source>
</reference>
<dbReference type="EMBL" id="JAVRRG010000105">
    <property type="protein sequence ID" value="KAK5085081.1"/>
    <property type="molecule type" value="Genomic_DNA"/>
</dbReference>
<gene>
    <name evidence="1" type="ORF">LTR24_007217</name>
</gene>
<evidence type="ECO:0000313" key="2">
    <source>
        <dbReference type="Proteomes" id="UP001345013"/>
    </source>
</evidence>
<keyword evidence="2" id="KW-1185">Reference proteome</keyword>